<sequence length="571" mass="62846">MVDRLHVQDVGVSVEAPTHAKSGVQSGDYQCVAACHTTRVIAIANGRFVDIYGASGNSLHPFAFLQQIAIADHVVHPHGSLSSKTDSPELNIVVVTSVAFPVPGFLLVGAFVDVPGSEISGTGGTVNPTRATLLLGFRLYAGSVTQCIDDVNGGKPSQVPASIQVYFSFVEPVVDVDVKSIRCLQSFSGDMTPDAGSVLVLFEESTNFGVFTWKERFSDRQICLAQMKQQSEKLVVAELSPDGRYLVLGDAGRRLSLIDFRGFYKDENDISSRPQRGKRLQLGACFSSGLKARDNPLEHVRLIRTLATSSVDCAFTSLRWWICGVQGQQKQFVLAGKRDGSLNVFKVSRGNSTVQLKLVQMYPGLASGTHDAVRSISKPLRDGKKPNHETWFEFCLLSDMRWRVWRVQIAGENSKRHRVIWPSVRDSLDFPSFTDPLNAVAGSVLLQTCTEFSKPIAKALSNGSPDHTSQFPIVLLVAADRLQIVGLLTKALVEITEASLEYESSKSSHDDSEIGAVSEREETQQESVDIERSSEERNLSEPTTIQDKYKLPPVEWKTRLQRASHFRHAAR</sequence>
<dbReference type="SUPFAM" id="SSF50978">
    <property type="entry name" value="WD40 repeat-like"/>
    <property type="match status" value="1"/>
</dbReference>
<feature type="compositionally biased region" description="Basic and acidic residues" evidence="1">
    <location>
        <begin position="504"/>
        <end position="539"/>
    </location>
</feature>
<gene>
    <name evidence="2" type="ORF">V7S43_005147</name>
</gene>
<comment type="caution">
    <text evidence="2">The sequence shown here is derived from an EMBL/GenBank/DDBJ whole genome shotgun (WGS) entry which is preliminary data.</text>
</comment>
<dbReference type="InterPro" id="IPR036322">
    <property type="entry name" value="WD40_repeat_dom_sf"/>
</dbReference>
<organism evidence="2 3">
    <name type="scientific">Phytophthora oleae</name>
    <dbReference type="NCBI Taxonomy" id="2107226"/>
    <lineage>
        <taxon>Eukaryota</taxon>
        <taxon>Sar</taxon>
        <taxon>Stramenopiles</taxon>
        <taxon>Oomycota</taxon>
        <taxon>Peronosporomycetes</taxon>
        <taxon>Peronosporales</taxon>
        <taxon>Peronosporaceae</taxon>
        <taxon>Phytophthora</taxon>
    </lineage>
</organism>
<evidence type="ECO:0000256" key="1">
    <source>
        <dbReference type="SAM" id="MobiDB-lite"/>
    </source>
</evidence>
<dbReference type="Proteomes" id="UP001632037">
    <property type="component" value="Unassembled WGS sequence"/>
</dbReference>
<protein>
    <submittedName>
        <fullName evidence="2">Uncharacterized protein</fullName>
    </submittedName>
</protein>
<feature type="region of interest" description="Disordered" evidence="1">
    <location>
        <begin position="504"/>
        <end position="551"/>
    </location>
</feature>
<accession>A0ABD3FS57</accession>
<dbReference type="AlphaFoldDB" id="A0ABD3FS57"/>
<keyword evidence="3" id="KW-1185">Reference proteome</keyword>
<dbReference type="EMBL" id="JBIMZQ010000008">
    <property type="protein sequence ID" value="KAL3669767.1"/>
    <property type="molecule type" value="Genomic_DNA"/>
</dbReference>
<evidence type="ECO:0000313" key="3">
    <source>
        <dbReference type="Proteomes" id="UP001632037"/>
    </source>
</evidence>
<evidence type="ECO:0000313" key="2">
    <source>
        <dbReference type="EMBL" id="KAL3669767.1"/>
    </source>
</evidence>
<reference evidence="2 3" key="1">
    <citation type="submission" date="2024-09" db="EMBL/GenBank/DDBJ databases">
        <title>Genome sequencing and assembly of Phytophthora oleae, isolate VK10A, causative agent of rot of olive drupes.</title>
        <authorList>
            <person name="Conti Taguali S."/>
            <person name="Riolo M."/>
            <person name="La Spada F."/>
            <person name="Cacciola S.O."/>
            <person name="Dionisio G."/>
        </authorList>
    </citation>
    <scope>NUCLEOTIDE SEQUENCE [LARGE SCALE GENOMIC DNA]</scope>
    <source>
        <strain evidence="2 3">VK10A</strain>
    </source>
</reference>
<proteinExistence type="predicted"/>
<name>A0ABD3FS57_9STRA</name>